<feature type="domain" description="DZANK-type" evidence="1">
    <location>
        <begin position="305"/>
        <end position="352"/>
    </location>
</feature>
<organism evidence="3 4">
    <name type="scientific">Aminithiophilus ramosus</name>
    <dbReference type="NCBI Taxonomy" id="3029084"/>
    <lineage>
        <taxon>Bacteria</taxon>
        <taxon>Thermotogati</taxon>
        <taxon>Synergistota</taxon>
        <taxon>Synergistia</taxon>
        <taxon>Synergistales</taxon>
        <taxon>Aminithiophilaceae</taxon>
        <taxon>Aminithiophilus</taxon>
    </lineage>
</organism>
<evidence type="ECO:0000259" key="1">
    <source>
        <dbReference type="Pfam" id="PF12773"/>
    </source>
</evidence>
<evidence type="ECO:0000313" key="4">
    <source>
        <dbReference type="Proteomes" id="UP000671879"/>
    </source>
</evidence>
<dbReference type="EMBL" id="CP072943">
    <property type="protein sequence ID" value="QTX32221.1"/>
    <property type="molecule type" value="Genomic_DNA"/>
</dbReference>
<dbReference type="InterPro" id="IPR025874">
    <property type="entry name" value="DZR"/>
</dbReference>
<dbReference type="Pfam" id="PF13421">
    <property type="entry name" value="Band_7_1"/>
    <property type="match status" value="1"/>
</dbReference>
<dbReference type="Proteomes" id="UP000671879">
    <property type="component" value="Chromosome"/>
</dbReference>
<feature type="domain" description="SPFH" evidence="2">
    <location>
        <begin position="33"/>
        <end position="224"/>
    </location>
</feature>
<dbReference type="Pfam" id="PF12773">
    <property type="entry name" value="DZR"/>
    <property type="match status" value="3"/>
</dbReference>
<reference evidence="4" key="1">
    <citation type="submission" date="2021-04" db="EMBL/GenBank/DDBJ databases">
        <title>A novel Synergistetes isolate from a pyrite-forming mixed culture.</title>
        <authorList>
            <person name="Bunk B."/>
            <person name="Sproer C."/>
            <person name="Spring S."/>
            <person name="Pester M."/>
        </authorList>
    </citation>
    <scope>NUCLEOTIDE SEQUENCE [LARGE SCALE GENOMIC DNA]</scope>
    <source>
        <strain evidence="4">J.5.4.2-T.3.5.2</strain>
    </source>
</reference>
<feature type="domain" description="DZANK-type" evidence="1">
    <location>
        <begin position="358"/>
        <end position="401"/>
    </location>
</feature>
<proteinExistence type="predicted"/>
<evidence type="ECO:0000259" key="2">
    <source>
        <dbReference type="Pfam" id="PF13421"/>
    </source>
</evidence>
<dbReference type="CDD" id="cd03408">
    <property type="entry name" value="SPFH_like_u1"/>
    <property type="match status" value="1"/>
</dbReference>
<protein>
    <submittedName>
        <fullName evidence="3">SPFH domain-containing protein</fullName>
    </submittedName>
</protein>
<evidence type="ECO:0000313" key="3">
    <source>
        <dbReference type="EMBL" id="QTX32221.1"/>
    </source>
</evidence>
<accession>A0A9Q7A7N2</accession>
<dbReference type="AlphaFoldDB" id="A0A9Q7A7N2"/>
<keyword evidence="4" id="KW-1185">Reference proteome</keyword>
<name>A0A9Q7A7N2_9BACT</name>
<sequence length="442" mass="47227">MAVVKVVEYNGPDPHEALAWKFVDGSGRSDELGTWTQLVVREGQQALLFRDGRALDLFGPGRHTLSTDNIPLLRDFVSLPFGGKSPFKAEIWYINTVHSLDVKWGTTSPIQIQDPRYGVFLPVRAYGQFGIRVDDGRKFLVKLVGAAKAFDREALVGHFRGLLVSRIKDLISTFIVVEKRSILELNAHLNAISAHMETTLAPALETFGLTLVNFFVTSVNVPEEDPAVAQLKSALARRAELEILGTDYRQQRSFDVLDRAAANEGGGGTMQAGMGLGMGFGIGGALGASARDLAGDLTVADVQPCPACGTDNARGAAFCSRCGQSLQKARTGRCSACSAPLQPEATFCPACGRALRRCASCGSDVPDGSARCPDCGAPQPIPCPHCQAPVTEEMRFCPRCGKALTESCPGCGKALTESCPGCGTPLPREALFCPRCGHKVRD</sequence>
<dbReference type="PANTHER" id="PTHR37826:SF2">
    <property type="entry name" value="ZINC-RIBBON DOMAIN-CONTAINING PROTEIN"/>
    <property type="match status" value="1"/>
</dbReference>
<dbReference type="RefSeq" id="WP_274373439.1">
    <property type="nucleotide sequence ID" value="NZ_CP072943.1"/>
</dbReference>
<gene>
    <name evidence="3" type="ORF">KAR29_13085</name>
</gene>
<dbReference type="InterPro" id="IPR033880">
    <property type="entry name" value="SPFH_YdjI"/>
</dbReference>
<feature type="domain" description="DZANK-type" evidence="1">
    <location>
        <begin position="407"/>
        <end position="437"/>
    </location>
</feature>
<dbReference type="KEGG" id="aram:KAR29_13085"/>
<dbReference type="PANTHER" id="PTHR37826">
    <property type="entry name" value="FLOTILLIN BAND_7_5 DOMAIN PROTEIN"/>
    <property type="match status" value="1"/>
</dbReference>